<reference evidence="3 4" key="1">
    <citation type="journal article" date="2011" name="Science">
        <title>The ecoresponsive genome of Daphnia pulex.</title>
        <authorList>
            <person name="Colbourne J.K."/>
            <person name="Pfrender M.E."/>
            <person name="Gilbert D."/>
            <person name="Thomas W.K."/>
            <person name="Tucker A."/>
            <person name="Oakley T.H."/>
            <person name="Tokishita S."/>
            <person name="Aerts A."/>
            <person name="Arnold G.J."/>
            <person name="Basu M.K."/>
            <person name="Bauer D.J."/>
            <person name="Caceres C.E."/>
            <person name="Carmel L."/>
            <person name="Casola C."/>
            <person name="Choi J.H."/>
            <person name="Detter J.C."/>
            <person name="Dong Q."/>
            <person name="Dusheyko S."/>
            <person name="Eads B.D."/>
            <person name="Frohlich T."/>
            <person name="Geiler-Samerotte K.A."/>
            <person name="Gerlach D."/>
            <person name="Hatcher P."/>
            <person name="Jogdeo S."/>
            <person name="Krijgsveld J."/>
            <person name="Kriventseva E.V."/>
            <person name="Kultz D."/>
            <person name="Laforsch C."/>
            <person name="Lindquist E."/>
            <person name="Lopez J."/>
            <person name="Manak J.R."/>
            <person name="Muller J."/>
            <person name="Pangilinan J."/>
            <person name="Patwardhan R.P."/>
            <person name="Pitluck S."/>
            <person name="Pritham E.J."/>
            <person name="Rechtsteiner A."/>
            <person name="Rho M."/>
            <person name="Rogozin I.B."/>
            <person name="Sakarya O."/>
            <person name="Salamov A."/>
            <person name="Schaack S."/>
            <person name="Shapiro H."/>
            <person name="Shiga Y."/>
            <person name="Skalitzky C."/>
            <person name="Smith Z."/>
            <person name="Souvorov A."/>
            <person name="Sung W."/>
            <person name="Tang Z."/>
            <person name="Tsuchiya D."/>
            <person name="Tu H."/>
            <person name="Vos H."/>
            <person name="Wang M."/>
            <person name="Wolf Y.I."/>
            <person name="Yamagata H."/>
            <person name="Yamada T."/>
            <person name="Ye Y."/>
            <person name="Shaw J.R."/>
            <person name="Andrews J."/>
            <person name="Crease T.J."/>
            <person name="Tang H."/>
            <person name="Lucas S.M."/>
            <person name="Robertson H.M."/>
            <person name="Bork P."/>
            <person name="Koonin E.V."/>
            <person name="Zdobnov E.M."/>
            <person name="Grigoriev I.V."/>
            <person name="Lynch M."/>
            <person name="Boore J.L."/>
        </authorList>
    </citation>
    <scope>NUCLEOTIDE SEQUENCE [LARGE SCALE GENOMIC DNA]</scope>
</reference>
<dbReference type="AlphaFoldDB" id="E9HQB6"/>
<name>E9HQB6_DAPPU</name>
<evidence type="ECO:0000313" key="4">
    <source>
        <dbReference type="Proteomes" id="UP000000305"/>
    </source>
</evidence>
<sequence>MPTDEAKVTVPASKALERSPKVPDLSKMAPAAKAFKPYGSPPRFDLDEFKDSFELWHAQWKIFLALSTIDTVLEEDERPEYKTNVLLSCLSKETLQAVLSMGLDDDELEDHEVIIQQLRDRCNAGRNRHVWRQQFAMKKQRANESADNWLCELRELASKCEFLKDCCSKCQPTRILGQIVFGVYDDDVRRKLLERGDKLKLDEAIDILRVAEAASTQAKNLTQGDAMAIQALSKSSYKKDNMWTAHPLLHASSAATILVVEDFVLALSRWGLLVRISSYVFCEVCRIPRQGWSGSLARPVTFFVCRSSSGRLVGRWRLLRRTVCLALVCETTVSSFVTAGLGVVFLCCSGTCCVLLLLDHLAANMLNMDCYDCDEESWKMKMFQTVEISFGKWNILLFSALAMMSQRKGMGKAGFIRQQCDVQARIDEDDKGETTNPQVIVNVPAAVAVPTKDGSKSVESAGTPRFSHILHIHLTSLRDPHRYLQLFSFNLQRTIDLSDP</sequence>
<protein>
    <submittedName>
        <fullName evidence="3">Uncharacterized protein</fullName>
    </submittedName>
</protein>
<dbReference type="eggNOG" id="ENOG502S9RB">
    <property type="taxonomic scope" value="Eukaryota"/>
</dbReference>
<dbReference type="OrthoDB" id="6377591at2759"/>
<dbReference type="Proteomes" id="UP000000305">
    <property type="component" value="Unassembled WGS sequence"/>
</dbReference>
<evidence type="ECO:0000256" key="1">
    <source>
        <dbReference type="SAM" id="MobiDB-lite"/>
    </source>
</evidence>
<proteinExistence type="predicted"/>
<dbReference type="PANTHER" id="PTHR33198">
    <property type="entry name" value="ANK_REP_REGION DOMAIN-CONTAINING PROTEIN-RELATED"/>
    <property type="match status" value="1"/>
</dbReference>
<accession>E9HQB6</accession>
<dbReference type="STRING" id="6669.E9HQB6"/>
<keyword evidence="4" id="KW-1185">Reference proteome</keyword>
<keyword evidence="2" id="KW-0812">Transmembrane</keyword>
<keyword evidence="2" id="KW-1133">Transmembrane helix</keyword>
<feature type="region of interest" description="Disordered" evidence="1">
    <location>
        <begin position="1"/>
        <end position="25"/>
    </location>
</feature>
<dbReference type="HOGENOM" id="CLU_545440_0_0_1"/>
<organism evidence="3 4">
    <name type="scientific">Daphnia pulex</name>
    <name type="common">Water flea</name>
    <dbReference type="NCBI Taxonomy" id="6669"/>
    <lineage>
        <taxon>Eukaryota</taxon>
        <taxon>Metazoa</taxon>
        <taxon>Ecdysozoa</taxon>
        <taxon>Arthropoda</taxon>
        <taxon>Crustacea</taxon>
        <taxon>Branchiopoda</taxon>
        <taxon>Diplostraca</taxon>
        <taxon>Cladocera</taxon>
        <taxon>Anomopoda</taxon>
        <taxon>Daphniidae</taxon>
        <taxon>Daphnia</taxon>
    </lineage>
</organism>
<keyword evidence="2" id="KW-0472">Membrane</keyword>
<gene>
    <name evidence="3" type="ORF">DAPPUDRAFT_302934</name>
</gene>
<dbReference type="KEGG" id="dpx:DAPPUDRAFT_302934"/>
<evidence type="ECO:0000313" key="3">
    <source>
        <dbReference type="EMBL" id="EFX66058.1"/>
    </source>
</evidence>
<feature type="transmembrane region" description="Helical" evidence="2">
    <location>
        <begin position="336"/>
        <end position="358"/>
    </location>
</feature>
<dbReference type="InParanoid" id="E9HQB6"/>
<dbReference type="PANTHER" id="PTHR33198:SF21">
    <property type="entry name" value="RETROTRANSPOSON GAG DOMAIN-CONTAINING PROTEIN"/>
    <property type="match status" value="1"/>
</dbReference>
<dbReference type="EMBL" id="GL732717">
    <property type="protein sequence ID" value="EFX66058.1"/>
    <property type="molecule type" value="Genomic_DNA"/>
</dbReference>
<evidence type="ECO:0000256" key="2">
    <source>
        <dbReference type="SAM" id="Phobius"/>
    </source>
</evidence>